<gene>
    <name evidence="1" type="ORF">E2C01_050256</name>
</gene>
<proteinExistence type="predicted"/>
<protein>
    <submittedName>
        <fullName evidence="1">Uncharacterized protein</fullName>
    </submittedName>
</protein>
<sequence length="87" mass="9668">MKAIVTHRNTPRSITLVPITSTVTLPPPRPAFSTPSQAPPSRAWSNLPCNLDPLPCYPPTFAFYIPSQIHAPLTHHFLTNRTPSMPR</sequence>
<accession>A0A5B7GG14</accession>
<organism evidence="1 2">
    <name type="scientific">Portunus trituberculatus</name>
    <name type="common">Swimming crab</name>
    <name type="synonym">Neptunus trituberculatus</name>
    <dbReference type="NCBI Taxonomy" id="210409"/>
    <lineage>
        <taxon>Eukaryota</taxon>
        <taxon>Metazoa</taxon>
        <taxon>Ecdysozoa</taxon>
        <taxon>Arthropoda</taxon>
        <taxon>Crustacea</taxon>
        <taxon>Multicrustacea</taxon>
        <taxon>Malacostraca</taxon>
        <taxon>Eumalacostraca</taxon>
        <taxon>Eucarida</taxon>
        <taxon>Decapoda</taxon>
        <taxon>Pleocyemata</taxon>
        <taxon>Brachyura</taxon>
        <taxon>Eubrachyura</taxon>
        <taxon>Portunoidea</taxon>
        <taxon>Portunidae</taxon>
        <taxon>Portuninae</taxon>
        <taxon>Portunus</taxon>
    </lineage>
</organism>
<evidence type="ECO:0000313" key="2">
    <source>
        <dbReference type="Proteomes" id="UP000324222"/>
    </source>
</evidence>
<dbReference type="EMBL" id="VSRR010013840">
    <property type="protein sequence ID" value="MPC56303.1"/>
    <property type="molecule type" value="Genomic_DNA"/>
</dbReference>
<comment type="caution">
    <text evidence="1">The sequence shown here is derived from an EMBL/GenBank/DDBJ whole genome shotgun (WGS) entry which is preliminary data.</text>
</comment>
<dbReference type="AlphaFoldDB" id="A0A5B7GG14"/>
<evidence type="ECO:0000313" key="1">
    <source>
        <dbReference type="EMBL" id="MPC56303.1"/>
    </source>
</evidence>
<name>A0A5B7GG14_PORTR</name>
<reference evidence="1 2" key="1">
    <citation type="submission" date="2019-05" db="EMBL/GenBank/DDBJ databases">
        <title>Another draft genome of Portunus trituberculatus and its Hox gene families provides insights of decapod evolution.</title>
        <authorList>
            <person name="Jeong J.-H."/>
            <person name="Song I."/>
            <person name="Kim S."/>
            <person name="Choi T."/>
            <person name="Kim D."/>
            <person name="Ryu S."/>
            <person name="Kim W."/>
        </authorList>
    </citation>
    <scope>NUCLEOTIDE SEQUENCE [LARGE SCALE GENOMIC DNA]</scope>
    <source>
        <tissue evidence="1">Muscle</tissue>
    </source>
</reference>
<keyword evidence="2" id="KW-1185">Reference proteome</keyword>
<dbReference type="Proteomes" id="UP000324222">
    <property type="component" value="Unassembled WGS sequence"/>
</dbReference>